<dbReference type="Gene3D" id="1.25.10.10">
    <property type="entry name" value="Leucine-rich Repeat Variant"/>
    <property type="match status" value="1"/>
</dbReference>
<dbReference type="OrthoDB" id="79687at2759"/>
<dbReference type="InterPro" id="IPR011009">
    <property type="entry name" value="Kinase-like_dom_sf"/>
</dbReference>
<accession>A0A7I5E5P8</accession>
<evidence type="ECO:0000256" key="1">
    <source>
        <dbReference type="ARBA" id="ARBA00038349"/>
    </source>
</evidence>
<dbReference type="PANTHER" id="PTHR12984:SF16">
    <property type="entry name" value="BLACK MATCH, ISOFORM H"/>
    <property type="match status" value="1"/>
</dbReference>
<dbReference type="CDD" id="cd14011">
    <property type="entry name" value="PK_SCY1_like"/>
    <property type="match status" value="1"/>
</dbReference>
<evidence type="ECO:0000313" key="4">
    <source>
        <dbReference type="Proteomes" id="UP000025227"/>
    </source>
</evidence>
<feature type="compositionally biased region" description="Basic and acidic residues" evidence="2">
    <location>
        <begin position="685"/>
        <end position="702"/>
    </location>
</feature>
<feature type="domain" description="Protein kinase" evidence="3">
    <location>
        <begin position="70"/>
        <end position="353"/>
    </location>
</feature>
<dbReference type="InterPro" id="IPR051177">
    <property type="entry name" value="CIK-Related_Protein"/>
</dbReference>
<dbReference type="Gene3D" id="1.10.510.10">
    <property type="entry name" value="Transferase(Phosphotransferase) domain 1"/>
    <property type="match status" value="1"/>
</dbReference>
<dbReference type="InterPro" id="IPR016024">
    <property type="entry name" value="ARM-type_fold"/>
</dbReference>
<dbReference type="Pfam" id="PF00069">
    <property type="entry name" value="Pkinase"/>
    <property type="match status" value="1"/>
</dbReference>
<dbReference type="OMA" id="FKQRNAR"/>
<dbReference type="GO" id="GO:0004672">
    <property type="term" value="F:protein kinase activity"/>
    <property type="evidence" value="ECO:0007669"/>
    <property type="project" value="InterPro"/>
</dbReference>
<name>A0A7I5E5P8_HAECO</name>
<reference evidence="5" key="1">
    <citation type="submission" date="2020-12" db="UniProtKB">
        <authorList>
            <consortium name="WormBaseParasite"/>
        </authorList>
    </citation>
    <scope>IDENTIFICATION</scope>
    <source>
        <strain evidence="5">MHco3</strain>
    </source>
</reference>
<dbReference type="WBParaSite" id="HCON_00013440-00001">
    <property type="protein sequence ID" value="HCON_00013440-00001"/>
    <property type="gene ID" value="HCON_00013440"/>
</dbReference>
<evidence type="ECO:0000256" key="2">
    <source>
        <dbReference type="SAM" id="MobiDB-lite"/>
    </source>
</evidence>
<dbReference type="SUPFAM" id="SSF48371">
    <property type="entry name" value="ARM repeat"/>
    <property type="match status" value="1"/>
</dbReference>
<evidence type="ECO:0000259" key="3">
    <source>
        <dbReference type="PROSITE" id="PS50011"/>
    </source>
</evidence>
<evidence type="ECO:0000313" key="5">
    <source>
        <dbReference type="WBParaSite" id="HCON_00013440-00001"/>
    </source>
</evidence>
<dbReference type="InterPro" id="IPR000719">
    <property type="entry name" value="Prot_kinase_dom"/>
</dbReference>
<dbReference type="PANTHER" id="PTHR12984">
    <property type="entry name" value="SCY1-RELATED S/T PROTEIN KINASE-LIKE"/>
    <property type="match status" value="1"/>
</dbReference>
<dbReference type="InterPro" id="IPR011989">
    <property type="entry name" value="ARM-like"/>
</dbReference>
<protein>
    <submittedName>
        <fullName evidence="5">Protein kinase domain-containing protein</fullName>
    </submittedName>
</protein>
<organism evidence="4 5">
    <name type="scientific">Haemonchus contortus</name>
    <name type="common">Barber pole worm</name>
    <dbReference type="NCBI Taxonomy" id="6289"/>
    <lineage>
        <taxon>Eukaryota</taxon>
        <taxon>Metazoa</taxon>
        <taxon>Ecdysozoa</taxon>
        <taxon>Nematoda</taxon>
        <taxon>Chromadorea</taxon>
        <taxon>Rhabditida</taxon>
        <taxon>Rhabditina</taxon>
        <taxon>Rhabditomorpha</taxon>
        <taxon>Strongyloidea</taxon>
        <taxon>Trichostrongylidae</taxon>
        <taxon>Haemonchus</taxon>
    </lineage>
</organism>
<sequence length="817" mass="91205">MSSAASPRHNICVDLTPRATVPQRGSGSSPSLPRRSSSRLETLKELSMVPNRPAVSPPPQMGPTPLEKHYHQLQFKVQAGYWRVHSARTLCGDKEASVMVFDRKNNVKAPPRIGRMNKFALVDLIKYEVGQLSSLAHPRILHVQHSLEDTKEFLAFGTEAVYASLDNVVIEEGIERLEMKLGVLQIIDGLSYLHNSAKILHGNLTPASIYVTNSRLWKIAGFSFAVAAKEPDCYPCYPWTKKLPPILQPDLDFLAPEYLAPNQQTVTSAADVFSLGVLICWIYAGGKRLIDAKNNLETHAIICGQLNEALNCISEELGSNLRESMGKVLSLDVEVRPTVQLLALIKHFDDPALSALRQLDDISQMFDPSQKAHFLGQTLVSALPVIPENIWFSRVLPRFNEQLFDSHELFSALSKPLFFMLDHCESHNIHKLRTWMRKILDHTSQKPLRSFVLENMSSLFRRLSDDKVEDKCMDLIVNSLRSDDSSVQSSAVRGLPHVADFLPLAFISRKLLPAIMCLPPYLHDNVPRQLDLLAGLAALSDRCDAASIQQLLSCVSLCSAHHPVIIHAKSRLVQRIVTRDPVRMKDASQVCVHLLNPLVIGLSCKELSSAHFDDVMSSVRILLDLVEQLRYESDDRLQQQQLGLGRLGNRRVSMSSTNLPRVMISAARPSFSNDSRKMSFLSADGRLEDRGRRESRDSRGSLESDMSIRIGNSSDISDDSCHSGASQTARGRRQSWLECYAHSMSLEQGASFGDTKAGDAALSLKRGGGRCSERRARTRSPNQMDLDIRQAPARPNSFTNLGHNLVLTYRTLWNKDH</sequence>
<proteinExistence type="inferred from homology"/>
<dbReference type="PROSITE" id="PS50011">
    <property type="entry name" value="PROTEIN_KINASE_DOM"/>
    <property type="match status" value="1"/>
</dbReference>
<keyword evidence="4" id="KW-1185">Reference proteome</keyword>
<feature type="region of interest" description="Disordered" evidence="2">
    <location>
        <begin position="682"/>
        <end position="727"/>
    </location>
</feature>
<dbReference type="GO" id="GO:0005524">
    <property type="term" value="F:ATP binding"/>
    <property type="evidence" value="ECO:0007669"/>
    <property type="project" value="InterPro"/>
</dbReference>
<dbReference type="SMART" id="SM00220">
    <property type="entry name" value="S_TKc"/>
    <property type="match status" value="1"/>
</dbReference>
<dbReference type="AlphaFoldDB" id="A0A7I5E5P8"/>
<feature type="region of interest" description="Disordered" evidence="2">
    <location>
        <begin position="1"/>
        <end position="39"/>
    </location>
</feature>
<comment type="similarity">
    <text evidence="1">Belongs to the protein kinase superfamily.</text>
</comment>
<dbReference type="SUPFAM" id="SSF56112">
    <property type="entry name" value="Protein kinase-like (PK-like)"/>
    <property type="match status" value="1"/>
</dbReference>
<dbReference type="Proteomes" id="UP000025227">
    <property type="component" value="Unplaced"/>
</dbReference>
<feature type="compositionally biased region" description="Low complexity" evidence="2">
    <location>
        <begin position="24"/>
        <end position="35"/>
    </location>
</feature>